<dbReference type="PANTHER" id="PTHR21581:SF33">
    <property type="entry name" value="D-ALANYL-D-ALANINE CARBOXYPEPTIDASE DACB"/>
    <property type="match status" value="1"/>
</dbReference>
<feature type="chain" id="PRO_5020179881" evidence="3">
    <location>
        <begin position="34"/>
        <end position="399"/>
    </location>
</feature>
<keyword evidence="3" id="KW-0732">Signal</keyword>
<comment type="caution">
    <text evidence="5">The sequence shown here is derived from an EMBL/GenBank/DDBJ whole genome shotgun (WGS) entry which is preliminary data.</text>
</comment>
<name>A0A4Q9HY24_STRKA</name>
<reference evidence="5 6" key="1">
    <citation type="submission" date="2019-02" db="EMBL/GenBank/DDBJ databases">
        <title>Draft Genome Sequence of Streptomyces sp. AM-2504, identified by 16S rRNA comparative analysis as a Streptomyces Kasugaensis strain.</title>
        <authorList>
            <person name="Napolioni V."/>
            <person name="Giuliodori A.M."/>
            <person name="Spurio R."/>
            <person name="Fabbretti A."/>
        </authorList>
    </citation>
    <scope>NUCLEOTIDE SEQUENCE [LARGE SCALE GENOMIC DNA]</scope>
    <source>
        <strain evidence="5 6">AM-2504</strain>
    </source>
</reference>
<keyword evidence="2" id="KW-0472">Membrane</keyword>
<dbReference type="EMBL" id="SIXH01000050">
    <property type="protein sequence ID" value="TBO60167.1"/>
    <property type="molecule type" value="Genomic_DNA"/>
</dbReference>
<gene>
    <name evidence="5" type="ORF">EYS09_08210</name>
</gene>
<dbReference type="Pfam" id="PF00768">
    <property type="entry name" value="Peptidase_S11"/>
    <property type="match status" value="1"/>
</dbReference>
<accession>A0A4Q9HY24</accession>
<keyword evidence="2" id="KW-1133">Transmembrane helix</keyword>
<keyword evidence="5" id="KW-0121">Carboxypeptidase</keyword>
<keyword evidence="5" id="KW-0645">Protease</keyword>
<keyword evidence="2" id="KW-0812">Transmembrane</keyword>
<proteinExistence type="predicted"/>
<keyword evidence="6" id="KW-1185">Reference proteome</keyword>
<dbReference type="Gene3D" id="3.40.710.10">
    <property type="entry name" value="DD-peptidase/beta-lactamase superfamily"/>
    <property type="match status" value="1"/>
</dbReference>
<evidence type="ECO:0000256" key="3">
    <source>
        <dbReference type="SAM" id="SignalP"/>
    </source>
</evidence>
<feature type="signal peptide" evidence="3">
    <location>
        <begin position="1"/>
        <end position="33"/>
    </location>
</feature>
<dbReference type="SUPFAM" id="SSF56601">
    <property type="entry name" value="beta-lactamase/transpeptidase-like"/>
    <property type="match status" value="1"/>
</dbReference>
<dbReference type="InterPro" id="IPR012338">
    <property type="entry name" value="Beta-lactam/transpept-like"/>
</dbReference>
<keyword evidence="5" id="KW-0378">Hydrolase</keyword>
<dbReference type="GO" id="GO:0009002">
    <property type="term" value="F:serine-type D-Ala-D-Ala carboxypeptidase activity"/>
    <property type="evidence" value="ECO:0007669"/>
    <property type="project" value="InterPro"/>
</dbReference>
<feature type="transmembrane region" description="Helical" evidence="2">
    <location>
        <begin position="362"/>
        <end position="382"/>
    </location>
</feature>
<evidence type="ECO:0000259" key="4">
    <source>
        <dbReference type="Pfam" id="PF00768"/>
    </source>
</evidence>
<evidence type="ECO:0000313" key="5">
    <source>
        <dbReference type="EMBL" id="TBO60167.1"/>
    </source>
</evidence>
<dbReference type="PANTHER" id="PTHR21581">
    <property type="entry name" value="D-ALANYL-D-ALANINE CARBOXYPEPTIDASE"/>
    <property type="match status" value="1"/>
</dbReference>
<sequence>MAIDVRFSKKAGAVAAIAVAGVSLTSIPTAVHAEGPANRPPALDRRGVQVAAAPGIPKLPAGLSALSWTVADADSGDVLAAKDPHRELAPASTLKTLFAVTVLPKFPAGAVRQVSAEDLDGIGAGSSLVGVEEGEHYQVADLWRGVFLRSGNDAVHVLASMNGGWEATAQEMQETARELGARDTTVKSPDGYDAPGQVSSAYDLTVFARAGLANEDFVRYCSTARAEFPTADGEYTEIENTNRLLAGSHGMERYPGIIGVKNGYTTNAGNTLIAAAQRDGHTLLVTVMNPQSGENNGVYKEARALLDWGFNNVEKVQPIGSLRTARDAADEDDDAGGGDFRPVAAPAPDTEAGDGSPWRSSVALWSGGIGAAVLAAGAALTWRLRLRGRGTPGEADRKG</sequence>
<evidence type="ECO:0000256" key="1">
    <source>
        <dbReference type="SAM" id="MobiDB-lite"/>
    </source>
</evidence>
<dbReference type="InterPro" id="IPR001967">
    <property type="entry name" value="Peptidase_S11_N"/>
</dbReference>
<evidence type="ECO:0000313" key="6">
    <source>
        <dbReference type="Proteomes" id="UP000292452"/>
    </source>
</evidence>
<evidence type="ECO:0000256" key="2">
    <source>
        <dbReference type="SAM" id="Phobius"/>
    </source>
</evidence>
<organism evidence="5 6">
    <name type="scientific">Streptomyces kasugaensis</name>
    <dbReference type="NCBI Taxonomy" id="1946"/>
    <lineage>
        <taxon>Bacteria</taxon>
        <taxon>Bacillati</taxon>
        <taxon>Actinomycetota</taxon>
        <taxon>Actinomycetes</taxon>
        <taxon>Kitasatosporales</taxon>
        <taxon>Streptomycetaceae</taxon>
        <taxon>Streptomyces</taxon>
    </lineage>
</organism>
<feature type="domain" description="Peptidase S11 D-alanyl-D-alanine carboxypeptidase A N-terminal" evidence="4">
    <location>
        <begin position="62"/>
        <end position="290"/>
    </location>
</feature>
<protein>
    <submittedName>
        <fullName evidence="5">D-alanyl-D-alanine carboxypeptidase</fullName>
    </submittedName>
</protein>
<feature type="region of interest" description="Disordered" evidence="1">
    <location>
        <begin position="322"/>
        <end position="358"/>
    </location>
</feature>
<dbReference type="GO" id="GO:0006508">
    <property type="term" value="P:proteolysis"/>
    <property type="evidence" value="ECO:0007669"/>
    <property type="project" value="InterPro"/>
</dbReference>
<dbReference type="AlphaFoldDB" id="A0A4Q9HY24"/>
<dbReference type="Proteomes" id="UP000292452">
    <property type="component" value="Unassembled WGS sequence"/>
</dbReference>
<dbReference type="RefSeq" id="WP_131122713.1">
    <property type="nucleotide sequence ID" value="NZ_SIXH01000050.1"/>
</dbReference>